<dbReference type="Proteomes" id="UP001151760">
    <property type="component" value="Unassembled WGS sequence"/>
</dbReference>
<comment type="caution">
    <text evidence="2">The sequence shown here is derived from an EMBL/GenBank/DDBJ whole genome shotgun (WGS) entry which is preliminary data.</text>
</comment>
<feature type="region of interest" description="Disordered" evidence="1">
    <location>
        <begin position="100"/>
        <end position="119"/>
    </location>
</feature>
<evidence type="ECO:0000256" key="1">
    <source>
        <dbReference type="SAM" id="MobiDB-lite"/>
    </source>
</evidence>
<gene>
    <name evidence="2" type="ORF">Tco_0936709</name>
</gene>
<dbReference type="EMBL" id="BQNB010015175">
    <property type="protein sequence ID" value="GJT36844.1"/>
    <property type="molecule type" value="Genomic_DNA"/>
</dbReference>
<feature type="non-terminal residue" evidence="2">
    <location>
        <position position="1"/>
    </location>
</feature>
<evidence type="ECO:0000313" key="2">
    <source>
        <dbReference type="EMBL" id="GJT36844.1"/>
    </source>
</evidence>
<proteinExistence type="predicted"/>
<keyword evidence="3" id="KW-1185">Reference proteome</keyword>
<feature type="region of interest" description="Disordered" evidence="1">
    <location>
        <begin position="1"/>
        <end position="21"/>
    </location>
</feature>
<protein>
    <submittedName>
        <fullName evidence="2">Uncharacterized protein</fullName>
    </submittedName>
</protein>
<name>A0ABQ5DCX2_9ASTR</name>
<sequence length="132" mass="15011">DTSTPSDVLRQFTPPSQQGIETRKEPTVIVQMWASVQMSGGVYRNMADRTTVPISRIFNRFRNMRINNIQADSNLQTEPPYTSIRWSNQQCQYKCEKVSDNGPVNIPDSGERLPTPLNSISTPLTEQLRLNL</sequence>
<accession>A0ABQ5DCX2</accession>
<organism evidence="2 3">
    <name type="scientific">Tanacetum coccineum</name>
    <dbReference type="NCBI Taxonomy" id="301880"/>
    <lineage>
        <taxon>Eukaryota</taxon>
        <taxon>Viridiplantae</taxon>
        <taxon>Streptophyta</taxon>
        <taxon>Embryophyta</taxon>
        <taxon>Tracheophyta</taxon>
        <taxon>Spermatophyta</taxon>
        <taxon>Magnoliopsida</taxon>
        <taxon>eudicotyledons</taxon>
        <taxon>Gunneridae</taxon>
        <taxon>Pentapetalae</taxon>
        <taxon>asterids</taxon>
        <taxon>campanulids</taxon>
        <taxon>Asterales</taxon>
        <taxon>Asteraceae</taxon>
        <taxon>Asteroideae</taxon>
        <taxon>Anthemideae</taxon>
        <taxon>Anthemidinae</taxon>
        <taxon>Tanacetum</taxon>
    </lineage>
</organism>
<reference evidence="2" key="1">
    <citation type="journal article" date="2022" name="Int. J. Mol. Sci.">
        <title>Draft Genome of Tanacetum Coccineum: Genomic Comparison of Closely Related Tanacetum-Family Plants.</title>
        <authorList>
            <person name="Yamashiro T."/>
            <person name="Shiraishi A."/>
            <person name="Nakayama K."/>
            <person name="Satake H."/>
        </authorList>
    </citation>
    <scope>NUCLEOTIDE SEQUENCE</scope>
</reference>
<evidence type="ECO:0000313" key="3">
    <source>
        <dbReference type="Proteomes" id="UP001151760"/>
    </source>
</evidence>
<reference evidence="2" key="2">
    <citation type="submission" date="2022-01" db="EMBL/GenBank/DDBJ databases">
        <authorList>
            <person name="Yamashiro T."/>
            <person name="Shiraishi A."/>
            <person name="Satake H."/>
            <person name="Nakayama K."/>
        </authorList>
    </citation>
    <scope>NUCLEOTIDE SEQUENCE</scope>
</reference>